<accession>A0ABS8PTH8</accession>
<dbReference type="EMBL" id="JAJNEC010000005">
    <property type="protein sequence ID" value="MCD2424377.1"/>
    <property type="molecule type" value="Genomic_DNA"/>
</dbReference>
<proteinExistence type="predicted"/>
<keyword evidence="2" id="KW-1185">Reference proteome</keyword>
<sequence length="190" mass="22259">MEHQPVNKKIYLIGSKLNNVDSLIVRDSEASALIHFNSLEEAKARFDSLYKILLAPSFKPSIPPSAEEIQYHQRFMMLMSFYPVVLEFDSSDYRSHLLKWRKKKKPAFCTQEKFFTGEYWHRPMRSGFLKEFGVLDITRDIERTPFIGPDGNMVLRVNEISHSKEGEPYPAPKPMTQEEIDKILRERGYL</sequence>
<gene>
    <name evidence="1" type="ORF">LQ567_16475</name>
</gene>
<comment type="caution">
    <text evidence="1">The sequence shown here is derived from an EMBL/GenBank/DDBJ whole genome shotgun (WGS) entry which is preliminary data.</text>
</comment>
<dbReference type="Proteomes" id="UP001199816">
    <property type="component" value="Unassembled WGS sequence"/>
</dbReference>
<evidence type="ECO:0000313" key="2">
    <source>
        <dbReference type="Proteomes" id="UP001199816"/>
    </source>
</evidence>
<dbReference type="RefSeq" id="WP_231006060.1">
    <property type="nucleotide sequence ID" value="NZ_JAJNEC010000005.1"/>
</dbReference>
<name>A0ABS8PTH8_9BACT</name>
<evidence type="ECO:0000313" key="1">
    <source>
        <dbReference type="EMBL" id="MCD2424377.1"/>
    </source>
</evidence>
<reference evidence="1 2" key="1">
    <citation type="submission" date="2021-11" db="EMBL/GenBank/DDBJ databases">
        <title>Genomic of Niabella pedocola.</title>
        <authorList>
            <person name="Wu T."/>
        </authorList>
    </citation>
    <scope>NUCLEOTIDE SEQUENCE [LARGE SCALE GENOMIC DNA]</scope>
    <source>
        <strain evidence="1 2">JCM 31011</strain>
    </source>
</reference>
<protein>
    <submittedName>
        <fullName evidence="1">Uncharacterized protein</fullName>
    </submittedName>
</protein>
<organism evidence="1 2">
    <name type="scientific">Niabella pedocola</name>
    <dbReference type="NCBI Taxonomy" id="1752077"/>
    <lineage>
        <taxon>Bacteria</taxon>
        <taxon>Pseudomonadati</taxon>
        <taxon>Bacteroidota</taxon>
        <taxon>Chitinophagia</taxon>
        <taxon>Chitinophagales</taxon>
        <taxon>Chitinophagaceae</taxon>
        <taxon>Niabella</taxon>
    </lineage>
</organism>